<dbReference type="AlphaFoldDB" id="A0A963YT48"/>
<proteinExistence type="predicted"/>
<dbReference type="EMBL" id="JAESVB010000007">
    <property type="protein sequence ID" value="MCB8876583.1"/>
    <property type="molecule type" value="Genomic_DNA"/>
</dbReference>
<evidence type="ECO:0000313" key="1">
    <source>
        <dbReference type="EMBL" id="MCB8876583.1"/>
    </source>
</evidence>
<gene>
    <name evidence="1" type="ORF">ASILVAE211_15420</name>
</gene>
<dbReference type="Proteomes" id="UP000708298">
    <property type="component" value="Unassembled WGS sequence"/>
</dbReference>
<sequence>MKQSYVIEIDGVFVGAAAFYGDSYRFVGVDARLKALDGQRFADLSQVREAAGRTYRLAPLASRMKTSTIATLAA</sequence>
<dbReference type="RefSeq" id="WP_227322244.1">
    <property type="nucleotide sequence ID" value="NZ_JAESVB010000007.1"/>
</dbReference>
<protein>
    <submittedName>
        <fullName evidence="1">Uncharacterized protein</fullName>
    </submittedName>
</protein>
<organism evidence="1 2">
    <name type="scientific">Acidisoma silvae</name>
    <dbReference type="NCBI Taxonomy" id="2802396"/>
    <lineage>
        <taxon>Bacteria</taxon>
        <taxon>Pseudomonadati</taxon>
        <taxon>Pseudomonadota</taxon>
        <taxon>Alphaproteobacteria</taxon>
        <taxon>Acetobacterales</taxon>
        <taxon>Acidocellaceae</taxon>
        <taxon>Acidisoma</taxon>
    </lineage>
</organism>
<comment type="caution">
    <text evidence="1">The sequence shown here is derived from an EMBL/GenBank/DDBJ whole genome shotgun (WGS) entry which is preliminary data.</text>
</comment>
<keyword evidence="2" id="KW-1185">Reference proteome</keyword>
<name>A0A963YT48_9PROT</name>
<accession>A0A963YT48</accession>
<evidence type="ECO:0000313" key="2">
    <source>
        <dbReference type="Proteomes" id="UP000708298"/>
    </source>
</evidence>
<reference evidence="1" key="2">
    <citation type="submission" date="2021-01" db="EMBL/GenBank/DDBJ databases">
        <authorList>
            <person name="Mieszkin S."/>
            <person name="Pouder E."/>
            <person name="Alain K."/>
        </authorList>
    </citation>
    <scope>NUCLEOTIDE SEQUENCE</scope>
    <source>
        <strain evidence="1">HW T2.11</strain>
    </source>
</reference>
<reference evidence="1" key="1">
    <citation type="journal article" date="2021" name="Microorganisms">
        <title>Acidisoma silvae sp. nov. and Acidisomacellulosilytica sp. nov., Two Acidophilic Bacteria Isolated from Decaying Wood, Hydrolyzing Cellulose and Producing Poly-3-hydroxybutyrate.</title>
        <authorList>
            <person name="Mieszkin S."/>
            <person name="Pouder E."/>
            <person name="Uroz S."/>
            <person name="Simon-Colin C."/>
            <person name="Alain K."/>
        </authorList>
    </citation>
    <scope>NUCLEOTIDE SEQUENCE</scope>
    <source>
        <strain evidence="1">HW T2.11</strain>
    </source>
</reference>